<dbReference type="PANTHER" id="PTHR23028">
    <property type="entry name" value="ACETYLTRANSFERASE"/>
    <property type="match status" value="1"/>
</dbReference>
<feature type="domain" description="Acyltransferase 3" evidence="2">
    <location>
        <begin position="12"/>
        <end position="336"/>
    </location>
</feature>
<reference evidence="3 4" key="1">
    <citation type="submission" date="2019-07" db="EMBL/GenBank/DDBJ databases">
        <title>Novel species of Flavobacterium.</title>
        <authorList>
            <person name="Liu Q."/>
            <person name="Xin Y.-H."/>
        </authorList>
    </citation>
    <scope>NUCLEOTIDE SEQUENCE [LARGE SCALE GENOMIC DNA]</scope>
    <source>
        <strain evidence="3 4">LB1R34</strain>
    </source>
</reference>
<feature type="transmembrane region" description="Helical" evidence="1">
    <location>
        <begin position="126"/>
        <end position="146"/>
    </location>
</feature>
<evidence type="ECO:0000313" key="3">
    <source>
        <dbReference type="EMBL" id="TRX37059.1"/>
    </source>
</evidence>
<dbReference type="AlphaFoldDB" id="A0A553DWB6"/>
<dbReference type="GO" id="GO:0016020">
    <property type="term" value="C:membrane"/>
    <property type="evidence" value="ECO:0007669"/>
    <property type="project" value="TreeGrafter"/>
</dbReference>
<evidence type="ECO:0000313" key="4">
    <source>
        <dbReference type="Proteomes" id="UP000316371"/>
    </source>
</evidence>
<name>A0A553DWB6_9FLAO</name>
<dbReference type="OrthoDB" id="290051at2"/>
<protein>
    <submittedName>
        <fullName evidence="3">Acyltransferase</fullName>
    </submittedName>
</protein>
<accession>A0A553DWB6</accession>
<dbReference type="PANTHER" id="PTHR23028:SF53">
    <property type="entry name" value="ACYL_TRANSF_3 DOMAIN-CONTAINING PROTEIN"/>
    <property type="match status" value="1"/>
</dbReference>
<proteinExistence type="predicted"/>
<dbReference type="InterPro" id="IPR050879">
    <property type="entry name" value="Acyltransferase_3"/>
</dbReference>
<keyword evidence="1" id="KW-1133">Transmembrane helix</keyword>
<feature type="transmembrane region" description="Helical" evidence="1">
    <location>
        <begin position="197"/>
        <end position="218"/>
    </location>
</feature>
<comment type="caution">
    <text evidence="3">The sequence shown here is derived from an EMBL/GenBank/DDBJ whole genome shotgun (WGS) entry which is preliminary data.</text>
</comment>
<feature type="transmembrane region" description="Helical" evidence="1">
    <location>
        <begin position="12"/>
        <end position="32"/>
    </location>
</feature>
<gene>
    <name evidence="3" type="ORF">FNW21_12765</name>
</gene>
<dbReference type="Pfam" id="PF01757">
    <property type="entry name" value="Acyl_transf_3"/>
    <property type="match status" value="1"/>
</dbReference>
<feature type="transmembrane region" description="Helical" evidence="1">
    <location>
        <begin position="89"/>
        <end position="106"/>
    </location>
</feature>
<keyword evidence="4" id="KW-1185">Reference proteome</keyword>
<sequence>MILKVKDKIYLPGLNGLRAIAALSVILCHIFQQLNDYGLNSSGLFNSFGIYGVTVFFTLSGFLITYLLLKEKEKTTTIAIKKFYIRRVLRIWPLYFLFILIVLSVMKFNVASNLWFYLLMLPNIPWAVGSAGGMIHTIPLLSHYWSLGVEEQFYAFWPFIIKYVKKLKLFLICFCLFFIALKFTLKLFHAPATLVSFVYYTRFSCMIIGGIGAYFFYTNNNFLKIVTTKWFDFLSWFVLVSLVLLPFFGIKMYAVLENEIVSVLTLLLILNQISNPKRIISLENRFFDYLGKISFGLYVYNPLVIYTMAFVFQFFKIENQKIKLFLIVITVISIVIFLAHVSYFYFEKHFLKLKNKFTTVQSVASKFESENHS</sequence>
<dbReference type="InterPro" id="IPR002656">
    <property type="entry name" value="Acyl_transf_3_dom"/>
</dbReference>
<dbReference type="Proteomes" id="UP000316371">
    <property type="component" value="Unassembled WGS sequence"/>
</dbReference>
<dbReference type="EMBL" id="VJZT01000014">
    <property type="protein sequence ID" value="TRX37059.1"/>
    <property type="molecule type" value="Genomic_DNA"/>
</dbReference>
<feature type="transmembrane region" description="Helical" evidence="1">
    <location>
        <begin position="167"/>
        <end position="185"/>
    </location>
</feature>
<keyword evidence="3" id="KW-0012">Acyltransferase</keyword>
<feature type="transmembrane region" description="Helical" evidence="1">
    <location>
        <begin position="324"/>
        <end position="346"/>
    </location>
</feature>
<keyword evidence="1" id="KW-0812">Transmembrane</keyword>
<dbReference type="GO" id="GO:0000271">
    <property type="term" value="P:polysaccharide biosynthetic process"/>
    <property type="evidence" value="ECO:0007669"/>
    <property type="project" value="TreeGrafter"/>
</dbReference>
<organism evidence="3 4">
    <name type="scientific">Flavobacterium restrictum</name>
    <dbReference type="NCBI Taxonomy" id="2594428"/>
    <lineage>
        <taxon>Bacteria</taxon>
        <taxon>Pseudomonadati</taxon>
        <taxon>Bacteroidota</taxon>
        <taxon>Flavobacteriia</taxon>
        <taxon>Flavobacteriales</taxon>
        <taxon>Flavobacteriaceae</taxon>
        <taxon>Flavobacterium</taxon>
    </lineage>
</organism>
<keyword evidence="3" id="KW-0808">Transferase</keyword>
<dbReference type="GO" id="GO:0016747">
    <property type="term" value="F:acyltransferase activity, transferring groups other than amino-acyl groups"/>
    <property type="evidence" value="ECO:0007669"/>
    <property type="project" value="InterPro"/>
</dbReference>
<evidence type="ECO:0000256" key="1">
    <source>
        <dbReference type="SAM" id="Phobius"/>
    </source>
</evidence>
<feature type="transmembrane region" description="Helical" evidence="1">
    <location>
        <begin position="44"/>
        <end position="69"/>
    </location>
</feature>
<feature type="transmembrane region" description="Helical" evidence="1">
    <location>
        <begin position="295"/>
        <end position="312"/>
    </location>
</feature>
<keyword evidence="1" id="KW-0472">Membrane</keyword>
<feature type="transmembrane region" description="Helical" evidence="1">
    <location>
        <begin position="230"/>
        <end position="249"/>
    </location>
</feature>
<evidence type="ECO:0000259" key="2">
    <source>
        <dbReference type="Pfam" id="PF01757"/>
    </source>
</evidence>